<reference evidence="11 12" key="1">
    <citation type="submission" date="2019-02" db="EMBL/GenBank/DDBJ databases">
        <title>Opniocepnalus argus genome.</title>
        <authorList>
            <person name="Zhou C."/>
            <person name="Xiao S."/>
        </authorList>
    </citation>
    <scope>NUCLEOTIDE SEQUENCE [LARGE SCALE GENOMIC DNA]</scope>
    <source>
        <strain evidence="11">OARG1902GOOAL</strain>
        <tissue evidence="11">Muscle</tissue>
    </source>
</reference>
<comment type="similarity">
    <text evidence="2">Belongs to the G-protein coupled receptor 2 family. Adhesion G-protein coupled receptor (ADGR) subfamily.</text>
</comment>
<dbReference type="GO" id="GO:0004930">
    <property type="term" value="F:G protein-coupled receptor activity"/>
    <property type="evidence" value="ECO:0007669"/>
    <property type="project" value="InterPro"/>
</dbReference>
<dbReference type="InterPro" id="IPR000203">
    <property type="entry name" value="GPS"/>
</dbReference>
<dbReference type="GO" id="GO:0007189">
    <property type="term" value="P:adenylate cyclase-activating G protein-coupled receptor signaling pathway"/>
    <property type="evidence" value="ECO:0007669"/>
    <property type="project" value="TreeGrafter"/>
</dbReference>
<keyword evidence="12" id="KW-1185">Reference proteome</keyword>
<keyword evidence="3 8" id="KW-0812">Transmembrane</keyword>
<evidence type="ECO:0000256" key="3">
    <source>
        <dbReference type="ARBA" id="ARBA00022692"/>
    </source>
</evidence>
<name>A0A6G1QFB7_CHAAH</name>
<evidence type="ECO:0000259" key="10">
    <source>
        <dbReference type="PROSITE" id="PS50261"/>
    </source>
</evidence>
<organism evidence="11 12">
    <name type="scientific">Channa argus</name>
    <name type="common">Northern snakehead</name>
    <name type="synonym">Ophicephalus argus</name>
    <dbReference type="NCBI Taxonomy" id="215402"/>
    <lineage>
        <taxon>Eukaryota</taxon>
        <taxon>Metazoa</taxon>
        <taxon>Chordata</taxon>
        <taxon>Craniata</taxon>
        <taxon>Vertebrata</taxon>
        <taxon>Euteleostomi</taxon>
        <taxon>Actinopterygii</taxon>
        <taxon>Neopterygii</taxon>
        <taxon>Teleostei</taxon>
        <taxon>Neoteleostei</taxon>
        <taxon>Acanthomorphata</taxon>
        <taxon>Anabantaria</taxon>
        <taxon>Anabantiformes</taxon>
        <taxon>Channoidei</taxon>
        <taxon>Channidae</taxon>
        <taxon>Channa</taxon>
    </lineage>
</organism>
<dbReference type="AlphaFoldDB" id="A0A6G1QFB7"/>
<dbReference type="SUPFAM" id="SSF81321">
    <property type="entry name" value="Family A G protein-coupled receptor-like"/>
    <property type="match status" value="1"/>
</dbReference>
<gene>
    <name evidence="11" type="ORF">EXN66_Car016616</name>
</gene>
<dbReference type="GO" id="GO:0007166">
    <property type="term" value="P:cell surface receptor signaling pathway"/>
    <property type="evidence" value="ECO:0007669"/>
    <property type="project" value="InterPro"/>
</dbReference>
<dbReference type="PANTHER" id="PTHR45813:SF2">
    <property type="entry name" value="ADHESION G-PROTEIN COUPLED RECEPTOR F3"/>
    <property type="match status" value="1"/>
</dbReference>
<feature type="domain" description="G-protein coupled receptors family 2 profile 2" evidence="10">
    <location>
        <begin position="706"/>
        <end position="969"/>
    </location>
</feature>
<protein>
    <submittedName>
        <fullName evidence="11">Adhesion G-protein coupled receptor F3</fullName>
    </submittedName>
</protein>
<dbReference type="Gene3D" id="1.20.1070.10">
    <property type="entry name" value="Rhodopsin 7-helix transmembrane proteins"/>
    <property type="match status" value="1"/>
</dbReference>
<feature type="transmembrane region" description="Helical" evidence="8">
    <location>
        <begin position="865"/>
        <end position="891"/>
    </location>
</feature>
<evidence type="ECO:0000256" key="5">
    <source>
        <dbReference type="ARBA" id="ARBA00023136"/>
    </source>
</evidence>
<dbReference type="Proteomes" id="UP000503349">
    <property type="component" value="Chromosome 16"/>
</dbReference>
<evidence type="ECO:0000256" key="6">
    <source>
        <dbReference type="ARBA" id="ARBA00023157"/>
    </source>
</evidence>
<reference evidence="12" key="2">
    <citation type="submission" date="2019-02" db="EMBL/GenBank/DDBJ databases">
        <title>Opniocepnalus argus Var Kimnra genome.</title>
        <authorList>
            <person name="Zhou C."/>
            <person name="Xiao S."/>
        </authorList>
    </citation>
    <scope>NUCLEOTIDE SEQUENCE [LARGE SCALE GENOMIC DNA]</scope>
</reference>
<evidence type="ECO:0000259" key="9">
    <source>
        <dbReference type="PROSITE" id="PS50221"/>
    </source>
</evidence>
<dbReference type="PROSITE" id="PS50221">
    <property type="entry name" value="GAIN_B"/>
    <property type="match status" value="1"/>
</dbReference>
<feature type="transmembrane region" description="Helical" evidence="8">
    <location>
        <begin position="816"/>
        <end position="837"/>
    </location>
</feature>
<dbReference type="InterPro" id="IPR046338">
    <property type="entry name" value="GAIN_dom_sf"/>
</dbReference>
<feature type="transmembrane region" description="Helical" evidence="8">
    <location>
        <begin position="790"/>
        <end position="809"/>
    </location>
</feature>
<dbReference type="InterPro" id="IPR057244">
    <property type="entry name" value="GAIN_B"/>
</dbReference>
<evidence type="ECO:0000313" key="11">
    <source>
        <dbReference type="EMBL" id="KAF3700928.1"/>
    </source>
</evidence>
<evidence type="ECO:0000256" key="8">
    <source>
        <dbReference type="SAM" id="Phobius"/>
    </source>
</evidence>
<feature type="transmembrane region" description="Helical" evidence="8">
    <location>
        <begin position="748"/>
        <end position="770"/>
    </location>
</feature>
<keyword evidence="7" id="KW-0325">Glycoprotein</keyword>
<dbReference type="GO" id="GO:0016020">
    <property type="term" value="C:membrane"/>
    <property type="evidence" value="ECO:0007669"/>
    <property type="project" value="UniProtKB-SubCell"/>
</dbReference>
<dbReference type="Pfam" id="PF00002">
    <property type="entry name" value="7tm_2"/>
    <property type="match status" value="1"/>
</dbReference>
<dbReference type="PRINTS" id="PR00249">
    <property type="entry name" value="GPCRSECRETIN"/>
</dbReference>
<dbReference type="InterPro" id="IPR051587">
    <property type="entry name" value="Adhesion_GPCR"/>
</dbReference>
<accession>A0A6G1QFB7</accession>
<keyword evidence="4 8" id="KW-1133">Transmembrane helix</keyword>
<feature type="transmembrane region" description="Helical" evidence="8">
    <location>
        <begin position="711"/>
        <end position="736"/>
    </location>
</feature>
<keyword evidence="5 8" id="KW-0472">Membrane</keyword>
<comment type="subcellular location">
    <subcellularLocation>
        <location evidence="1">Membrane</location>
        <topology evidence="1">Multi-pass membrane protein</topology>
    </subcellularLocation>
</comment>
<dbReference type="FunFam" id="1.20.1070.10:FF:000058">
    <property type="entry name" value="Adhesion G protein-coupled receptor F5"/>
    <property type="match status" value="1"/>
</dbReference>
<dbReference type="InterPro" id="IPR000832">
    <property type="entry name" value="GPCR_2_secretin-like"/>
</dbReference>
<feature type="transmembrane region" description="Helical" evidence="8">
    <location>
        <begin position="911"/>
        <end position="935"/>
    </location>
</feature>
<evidence type="ECO:0000256" key="1">
    <source>
        <dbReference type="ARBA" id="ARBA00004141"/>
    </source>
</evidence>
<feature type="transmembrane region" description="Helical" evidence="8">
    <location>
        <begin position="941"/>
        <end position="963"/>
    </location>
</feature>
<dbReference type="Pfam" id="PF01825">
    <property type="entry name" value="GPS"/>
    <property type="match status" value="1"/>
</dbReference>
<proteinExistence type="inferred from homology"/>
<evidence type="ECO:0000256" key="7">
    <source>
        <dbReference type="ARBA" id="ARBA00023180"/>
    </source>
</evidence>
<feature type="domain" description="GAIN-B" evidence="9">
    <location>
        <begin position="559"/>
        <end position="702"/>
    </location>
</feature>
<dbReference type="Gene3D" id="2.60.220.50">
    <property type="match status" value="1"/>
</dbReference>
<evidence type="ECO:0000256" key="4">
    <source>
        <dbReference type="ARBA" id="ARBA00022989"/>
    </source>
</evidence>
<dbReference type="InterPro" id="IPR017981">
    <property type="entry name" value="GPCR_2-like_7TM"/>
</dbReference>
<dbReference type="PROSITE" id="PS50261">
    <property type="entry name" value="G_PROTEIN_RECEP_F2_4"/>
    <property type="match status" value="1"/>
</dbReference>
<dbReference type="SMART" id="SM00303">
    <property type="entry name" value="GPS"/>
    <property type="match status" value="1"/>
</dbReference>
<evidence type="ECO:0000313" key="12">
    <source>
        <dbReference type="Proteomes" id="UP000503349"/>
    </source>
</evidence>
<keyword evidence="11" id="KW-0675">Receptor</keyword>
<keyword evidence="6" id="KW-1015">Disulfide bond</keyword>
<dbReference type="PANTHER" id="PTHR45813">
    <property type="entry name" value="IG-LIKE DOMAIN-CONTAINING PROTEIN"/>
    <property type="match status" value="1"/>
</dbReference>
<dbReference type="EMBL" id="CM015727">
    <property type="protein sequence ID" value="KAF3700928.1"/>
    <property type="molecule type" value="Genomic_DNA"/>
</dbReference>
<sequence>MHYMNLIIEEMALNNLTEILKLSFVNITDQLVDKIQITTSCKDAAGFTNCNCSQGYRWSEKVCQSNQKCCGNTNCTFSINQPHMCIDNTTVTINGSFTLPSDYQNCLAQQSSSEFVQCNKNVTKMMLDVYSTLKGFDILTISNYRVGSIIADFKLIIVSDVSSQELLNRSSLLFPNLTSTLNLQTSGVVRITVPSSLQCYNSENTVTCRSQEDLKTGPLWQLKNPGGQYVITNGTQAQVTSEPMVSTVKLKNITELWAGEYSCSYTKTSGGISITHKASAVMDVALLPNIYISTTPQFPHCKSESDLMNVQIDCKITQNNDSYNVSWTSPNIPAAIKVISSTGQLTYSAATILNCKSATEQQVTCSFMNRCNQTRSATININIIKATDQFCPAADGWPDAKAGYTAVLPCTKGTGENQRQCQRQSTGFGKWSDQVQMCVNQDLYDVLKKAIIVDTGLGSLDSNAATVLNSLQGATNNTGAINTFANVNTSVQVLLRLSEKPIQITYQSSVNDLLESSSNLLEKSLQNSWTVSSTGSGNSSTSNVTMPEQYLKSVEKLISVSNLTSESKKSNIEVDTCNSTGCTNTVFNVNISLSSSNSGNVKAAGFQQLQNYMSCDYDYTPNSIIVSATTDGKKSDSVEITIDFQLLSERPPNVEILCVSWDFNNSRWSSSGCRWVSSSNNARCVCTHLSSFAVLMSRKPIELPGMTQITYAGLSISIMSLVIVLVIELIVWSAVVKTNTLYLRHTTHVNISLCLLIADVCFLASSTIQISELWCETFVVLKHFCYLSMFFWMLCLSCTLLHQAVFLFHNVSKKNYLRFSLILGYVCPFLIVFITFLTNQGGAEGKYFNKSTCWLVYVGAFKGSIFTFLIPVGIIIFINLFSMLVVIMKLLDHPNITDKSHEKDKTAAKTVMRTVILLTPIFGITWAFGFGVMILDLTSGIIAYIVNYAFTVLNSFQGFLILVTTCLGDKMIREALFNRLKKNATVSTTRSESTTKLESSWKK</sequence>
<evidence type="ECO:0000256" key="2">
    <source>
        <dbReference type="ARBA" id="ARBA00007343"/>
    </source>
</evidence>